<evidence type="ECO:0008006" key="4">
    <source>
        <dbReference type="Google" id="ProtNLM"/>
    </source>
</evidence>
<accession>A0A3L6RKM9</accession>
<evidence type="ECO:0000313" key="3">
    <source>
        <dbReference type="Proteomes" id="UP000275267"/>
    </source>
</evidence>
<dbReference type="PANTHER" id="PTHR33170:SF51">
    <property type="entry name" value="CCHC-TYPE DOMAIN-CONTAINING PROTEIN"/>
    <property type="match status" value="1"/>
</dbReference>
<dbReference type="Proteomes" id="UP000275267">
    <property type="component" value="Unassembled WGS sequence"/>
</dbReference>
<reference evidence="3" key="1">
    <citation type="journal article" date="2019" name="Nat. Commun.">
        <title>The genome of broomcorn millet.</title>
        <authorList>
            <person name="Zou C."/>
            <person name="Miki D."/>
            <person name="Li D."/>
            <person name="Tang Q."/>
            <person name="Xiao L."/>
            <person name="Rajput S."/>
            <person name="Deng P."/>
            <person name="Jia W."/>
            <person name="Huang R."/>
            <person name="Zhang M."/>
            <person name="Sun Y."/>
            <person name="Hu J."/>
            <person name="Fu X."/>
            <person name="Schnable P.S."/>
            <person name="Li F."/>
            <person name="Zhang H."/>
            <person name="Feng B."/>
            <person name="Zhu X."/>
            <person name="Liu R."/>
            <person name="Schnable J.C."/>
            <person name="Zhu J.-K."/>
            <person name="Zhang H."/>
        </authorList>
    </citation>
    <scope>NUCLEOTIDE SEQUENCE [LARGE SCALE GENOMIC DNA]</scope>
</reference>
<comment type="caution">
    <text evidence="2">The sequence shown here is derived from an EMBL/GenBank/DDBJ whole genome shotgun (WGS) entry which is preliminary data.</text>
</comment>
<feature type="compositionally biased region" description="Basic and acidic residues" evidence="1">
    <location>
        <begin position="381"/>
        <end position="391"/>
    </location>
</feature>
<feature type="compositionally biased region" description="Basic and acidic residues" evidence="1">
    <location>
        <begin position="359"/>
        <end position="372"/>
    </location>
</feature>
<feature type="region of interest" description="Disordered" evidence="1">
    <location>
        <begin position="583"/>
        <end position="606"/>
    </location>
</feature>
<name>A0A3L6RKM9_PANMI</name>
<dbReference type="PANTHER" id="PTHR33170">
    <property type="entry name" value="DUF4283 DOMAIN-CONTAINING PROTEIN-RELATED"/>
    <property type="match status" value="1"/>
</dbReference>
<proteinExistence type="predicted"/>
<sequence>MASPAVARPQVSPSPDDQAGVWRRHSDDRAGGISPEVAGEFGGGPPARRRLTIAIPGGNQNDFPSLEESIRRRTPKRSQPMGFVERGNNEQNPQFHPNGRRITDWDRKQAKLRQADEIRQSLFTTTAGGVRDEENRDLEELERLARSLDDLLDRVSDCQPPWVSAVGTEEGEPVKKIANGKYEFAVPSKADLNLLMKFTEFQCKSSDLKVYVEKSCYNTGSFEELKQAWVRVLGLPQWARQEKVVEEVAYLIGDPILVDKESLSGRGHVRVKVNCKDPAQINGSNNVFFNGSGFKITWVVEEESAKKDKGGDIFAGVDNDDEEEKSDSYTPFLEEFANPKGKSAGDGGAHSSQSNPQNKKNESQGQHKRDNAVHGMSPKTRSHDTPSRKDILVSQDEEDLGEGAKILPSQKSSNYCNPNDTMEENQFASLLNMEMETQDVSEWLASQHSEVEIDDSLVQILEGGVAAELTNISGPTIATRESKRVKGNDTPIPLHAEKRVAAAHAEGKCGFVLGGNNEEIDRKVSLIKAREEAQAAVALAAQTIAAGADEDTGEDEIEEEGEVFLHDEHIKLVESVLEEDLIPPSDGATMGSQIAERGGTSKPVIV</sequence>
<organism evidence="2 3">
    <name type="scientific">Panicum miliaceum</name>
    <name type="common">Proso millet</name>
    <name type="synonym">Broomcorn millet</name>
    <dbReference type="NCBI Taxonomy" id="4540"/>
    <lineage>
        <taxon>Eukaryota</taxon>
        <taxon>Viridiplantae</taxon>
        <taxon>Streptophyta</taxon>
        <taxon>Embryophyta</taxon>
        <taxon>Tracheophyta</taxon>
        <taxon>Spermatophyta</taxon>
        <taxon>Magnoliopsida</taxon>
        <taxon>Liliopsida</taxon>
        <taxon>Poales</taxon>
        <taxon>Poaceae</taxon>
        <taxon>PACMAD clade</taxon>
        <taxon>Panicoideae</taxon>
        <taxon>Panicodae</taxon>
        <taxon>Paniceae</taxon>
        <taxon>Panicinae</taxon>
        <taxon>Panicum</taxon>
        <taxon>Panicum sect. Panicum</taxon>
    </lineage>
</organism>
<evidence type="ECO:0000313" key="2">
    <source>
        <dbReference type="EMBL" id="RLN04923.1"/>
    </source>
</evidence>
<dbReference type="AlphaFoldDB" id="A0A3L6RKM9"/>
<gene>
    <name evidence="2" type="ORF">C2845_PM13G08300</name>
</gene>
<dbReference type="OrthoDB" id="10621654at2759"/>
<feature type="compositionally biased region" description="Polar residues" evidence="1">
    <location>
        <begin position="409"/>
        <end position="419"/>
    </location>
</feature>
<dbReference type="STRING" id="4540.A0A3L6RKM9"/>
<keyword evidence="3" id="KW-1185">Reference proteome</keyword>
<evidence type="ECO:0000256" key="1">
    <source>
        <dbReference type="SAM" id="MobiDB-lite"/>
    </source>
</evidence>
<feature type="region of interest" description="Disordered" evidence="1">
    <location>
        <begin position="335"/>
        <end position="419"/>
    </location>
</feature>
<feature type="region of interest" description="Disordered" evidence="1">
    <location>
        <begin position="1"/>
        <end position="101"/>
    </location>
</feature>
<protein>
    <recommendedName>
        <fullName evidence="4">DUF4283 domain-containing protein</fullName>
    </recommendedName>
</protein>
<dbReference type="EMBL" id="PQIB02000008">
    <property type="protein sequence ID" value="RLN04923.1"/>
    <property type="molecule type" value="Genomic_DNA"/>
</dbReference>